<comment type="caution">
    <text evidence="2">The sequence shown here is derived from an EMBL/GenBank/DDBJ whole genome shotgun (WGS) entry which is preliminary data.</text>
</comment>
<proteinExistence type="predicted"/>
<feature type="domain" description="Reverse transcriptase Ty1/copia-type" evidence="1">
    <location>
        <begin position="35"/>
        <end position="78"/>
    </location>
</feature>
<dbReference type="OrthoDB" id="1000646at2759"/>
<reference evidence="4 5" key="1">
    <citation type="submission" date="2019-08" db="EMBL/GenBank/DDBJ databases">
        <title>Draft genome sequences of two oriental melons (Cucumis melo L. var makuwa).</title>
        <authorList>
            <person name="Kwon S.-Y."/>
        </authorList>
    </citation>
    <scope>NUCLEOTIDE SEQUENCE [LARGE SCALE GENOMIC DNA]</scope>
    <source>
        <strain evidence="5">cv. Chang Bougi</strain>
        <strain evidence="4">cv. SW 3</strain>
        <tissue evidence="2">Leaf</tissue>
    </source>
</reference>
<name>A0A5A7T7G0_CUCMM</name>
<evidence type="ECO:0000313" key="2">
    <source>
        <dbReference type="EMBL" id="KAA0038146.1"/>
    </source>
</evidence>
<dbReference type="Proteomes" id="UP000321393">
    <property type="component" value="Unassembled WGS sequence"/>
</dbReference>
<accession>A0A5A7T7G0</accession>
<dbReference type="Pfam" id="PF07727">
    <property type="entry name" value="RVT_2"/>
    <property type="match status" value="2"/>
</dbReference>
<dbReference type="InterPro" id="IPR013103">
    <property type="entry name" value="RVT_2"/>
</dbReference>
<evidence type="ECO:0000313" key="5">
    <source>
        <dbReference type="Proteomes" id="UP000321947"/>
    </source>
</evidence>
<evidence type="ECO:0000259" key="1">
    <source>
        <dbReference type="Pfam" id="PF07727"/>
    </source>
</evidence>
<dbReference type="AlphaFoldDB" id="A0A5A7T7G0"/>
<evidence type="ECO:0000313" key="4">
    <source>
        <dbReference type="Proteomes" id="UP000321393"/>
    </source>
</evidence>
<sequence>MLPPLMKPTYYHQAVKHQTWRKALTEEIEAMERTKTWTIVSLPKDHHIIGNKWVYKIKCKPDGTIDRYKARVVAKGIVSSSINTVKDTLKAHFKLKDLGQAKYVLGLELSRSQQGLMLSQRKYCFQILKDTGFLDSKPVPAPMDPNLK</sequence>
<evidence type="ECO:0000313" key="3">
    <source>
        <dbReference type="EMBL" id="TYK20460.1"/>
    </source>
</evidence>
<dbReference type="Proteomes" id="UP000321947">
    <property type="component" value="Unassembled WGS sequence"/>
</dbReference>
<dbReference type="EMBL" id="SSTD01006251">
    <property type="protein sequence ID" value="TYK20460.1"/>
    <property type="molecule type" value="Genomic_DNA"/>
</dbReference>
<organism evidence="2 4">
    <name type="scientific">Cucumis melo var. makuwa</name>
    <name type="common">Oriental melon</name>
    <dbReference type="NCBI Taxonomy" id="1194695"/>
    <lineage>
        <taxon>Eukaryota</taxon>
        <taxon>Viridiplantae</taxon>
        <taxon>Streptophyta</taxon>
        <taxon>Embryophyta</taxon>
        <taxon>Tracheophyta</taxon>
        <taxon>Spermatophyta</taxon>
        <taxon>Magnoliopsida</taxon>
        <taxon>eudicotyledons</taxon>
        <taxon>Gunneridae</taxon>
        <taxon>Pentapetalae</taxon>
        <taxon>rosids</taxon>
        <taxon>fabids</taxon>
        <taxon>Cucurbitales</taxon>
        <taxon>Cucurbitaceae</taxon>
        <taxon>Benincaseae</taxon>
        <taxon>Cucumis</taxon>
    </lineage>
</organism>
<gene>
    <name evidence="3" type="ORF">E5676_scaffold237G00280</name>
    <name evidence="2" type="ORF">E6C27_scaffold36G003740</name>
</gene>
<feature type="domain" description="Reverse transcriptase Ty1/copia-type" evidence="1">
    <location>
        <begin position="80"/>
        <end position="143"/>
    </location>
</feature>
<dbReference type="STRING" id="1194695.A0A5A7T7G0"/>
<dbReference type="EMBL" id="SSTE01018788">
    <property type="protein sequence ID" value="KAA0038146.1"/>
    <property type="molecule type" value="Genomic_DNA"/>
</dbReference>
<protein>
    <submittedName>
        <fullName evidence="2">Copia protein</fullName>
    </submittedName>
</protein>